<dbReference type="SUPFAM" id="SSF53092">
    <property type="entry name" value="Creatinase/prolidase N-terminal domain"/>
    <property type="match status" value="1"/>
</dbReference>
<feature type="domain" description="Peptidase M24" evidence="1">
    <location>
        <begin position="144"/>
        <end position="380"/>
    </location>
</feature>
<dbReference type="STRING" id="937775.Metlim_1484"/>
<dbReference type="AlphaFoldDB" id="H1Z347"/>
<organism evidence="3 4">
    <name type="scientific">Methanoplanus limicola DSM 2279</name>
    <dbReference type="NCBI Taxonomy" id="937775"/>
    <lineage>
        <taxon>Archaea</taxon>
        <taxon>Methanobacteriati</taxon>
        <taxon>Methanobacteriota</taxon>
        <taxon>Stenosarchaea group</taxon>
        <taxon>Methanomicrobia</taxon>
        <taxon>Methanomicrobiales</taxon>
        <taxon>Methanomicrobiaceae</taxon>
        <taxon>Methanoplanus</taxon>
    </lineage>
</organism>
<reference evidence="3 4" key="1">
    <citation type="submission" date="2011-10" db="EMBL/GenBank/DDBJ databases">
        <title>The Improved High-Quality Draft genome of Methanoplanus limicola DSM 2279.</title>
        <authorList>
            <consortium name="US DOE Joint Genome Institute (JGI-PGF)"/>
            <person name="Lucas S."/>
            <person name="Copeland A."/>
            <person name="Lapidus A."/>
            <person name="Glavina del Rio T."/>
            <person name="Dalin E."/>
            <person name="Tice H."/>
            <person name="Bruce D."/>
            <person name="Goodwin L."/>
            <person name="Pitluck S."/>
            <person name="Peters L."/>
            <person name="Mikhailova N."/>
            <person name="Lu M."/>
            <person name="Kyrpides N."/>
            <person name="Mavromatis K."/>
            <person name="Ivanova N."/>
            <person name="Markowitz V."/>
            <person name="Cheng J.-F."/>
            <person name="Hugenholtz P."/>
            <person name="Woyke T."/>
            <person name="Wu D."/>
            <person name="Wirth R."/>
            <person name="Brambilla E.-M."/>
            <person name="Klenk H.-P."/>
            <person name="Eisen J.A."/>
        </authorList>
    </citation>
    <scope>NUCLEOTIDE SEQUENCE [LARGE SCALE GENOMIC DNA]</scope>
    <source>
        <strain evidence="3 4">DSM 2279</strain>
    </source>
</reference>
<dbReference type="RefSeq" id="WP_004077342.1">
    <property type="nucleotide sequence ID" value="NZ_CM001436.1"/>
</dbReference>
<dbReference type="PANTHER" id="PTHR46112:SF2">
    <property type="entry name" value="XAA-PRO AMINOPEPTIDASE P-RELATED"/>
    <property type="match status" value="1"/>
</dbReference>
<dbReference type="PATRIC" id="fig|937775.9.peg.1681"/>
<evidence type="ECO:0000313" key="4">
    <source>
        <dbReference type="Proteomes" id="UP000005741"/>
    </source>
</evidence>
<accession>H1Z347</accession>
<dbReference type="Pfam" id="PF00557">
    <property type="entry name" value="Peptidase_M24"/>
    <property type="match status" value="1"/>
</dbReference>
<evidence type="ECO:0000313" key="3">
    <source>
        <dbReference type="EMBL" id="EHQ35587.1"/>
    </source>
</evidence>
<dbReference type="Gene3D" id="3.90.230.10">
    <property type="entry name" value="Creatinase/methionine aminopeptidase superfamily"/>
    <property type="match status" value="1"/>
</dbReference>
<dbReference type="InterPro" id="IPR050659">
    <property type="entry name" value="Peptidase_M24B"/>
</dbReference>
<dbReference type="PANTHER" id="PTHR46112">
    <property type="entry name" value="AMINOPEPTIDASE"/>
    <property type="match status" value="1"/>
</dbReference>
<dbReference type="InParanoid" id="H1Z347"/>
<evidence type="ECO:0000259" key="2">
    <source>
        <dbReference type="Pfam" id="PF01321"/>
    </source>
</evidence>
<proteinExistence type="predicted"/>
<dbReference type="InterPro" id="IPR029149">
    <property type="entry name" value="Creatin/AminoP/Spt16_N"/>
</dbReference>
<sequence>MHKKVPAPELKRRMTRFRDEMLRIDPDWEMAAVFSKINQYYFAGTMQDGVLLIPSDGEAEFFVRRSFERAKEESNFPVIKQMRSYRDAASDMGLAPKKIYTEKEIVPLSLMERFTKHFPAQEILGVDNIILKLRSVKSRYELDYIREAGKIHRFVLEDVVPGLLRARMTEADLGTELYRALLDEGHQGIIRFRAFDTDFMLGQIAFGENSLNPTNFDSPSGFLGMGISVPVLGSRRRKLKNGDLVFIDIGCGVCGYHTDKTMTYMMNSHPKNDISDINDRLYDIQMETAKLLKPGAIPSEIYDTVMDSIEPEFLDNFMGFKNRRASFLGHSIGLQIDELPVIAKGFDEPIEKNMVFAIEPKKGIEGFGMVGTENTFIVTAKGGESVTGLHPGLMVID</sequence>
<dbReference type="Proteomes" id="UP000005741">
    <property type="component" value="Chromosome"/>
</dbReference>
<name>H1Z347_9EURY</name>
<keyword evidence="4" id="KW-1185">Reference proteome</keyword>
<dbReference type="Gene3D" id="3.40.350.10">
    <property type="entry name" value="Creatinase/prolidase N-terminal domain"/>
    <property type="match status" value="1"/>
</dbReference>
<dbReference type="EMBL" id="CM001436">
    <property type="protein sequence ID" value="EHQ35587.1"/>
    <property type="molecule type" value="Genomic_DNA"/>
</dbReference>
<dbReference type="InterPro" id="IPR000587">
    <property type="entry name" value="Creatinase_N"/>
</dbReference>
<dbReference type="Pfam" id="PF01321">
    <property type="entry name" value="Creatinase_N"/>
    <property type="match status" value="1"/>
</dbReference>
<dbReference type="InterPro" id="IPR000994">
    <property type="entry name" value="Pept_M24"/>
</dbReference>
<dbReference type="HOGENOM" id="CLU_017266_10_0_2"/>
<dbReference type="CDD" id="cd01066">
    <property type="entry name" value="APP_MetAP"/>
    <property type="match status" value="1"/>
</dbReference>
<feature type="domain" description="Creatinase N-terminal" evidence="2">
    <location>
        <begin position="13"/>
        <end position="136"/>
    </location>
</feature>
<evidence type="ECO:0000259" key="1">
    <source>
        <dbReference type="Pfam" id="PF00557"/>
    </source>
</evidence>
<gene>
    <name evidence="3" type="ORF">Metlim_1484</name>
</gene>
<dbReference type="SUPFAM" id="SSF55920">
    <property type="entry name" value="Creatinase/aminopeptidase"/>
    <property type="match status" value="1"/>
</dbReference>
<dbReference type="OrthoDB" id="1346at2157"/>
<dbReference type="InterPro" id="IPR036005">
    <property type="entry name" value="Creatinase/aminopeptidase-like"/>
</dbReference>
<protein>
    <submittedName>
        <fullName evidence="3">Peptidase M24</fullName>
    </submittedName>
</protein>